<dbReference type="EMBL" id="JAHQIW010006713">
    <property type="protein sequence ID" value="KAJ1369987.1"/>
    <property type="molecule type" value="Genomic_DNA"/>
</dbReference>
<name>A0AAD5R5D8_PARTN</name>
<proteinExistence type="predicted"/>
<evidence type="ECO:0000313" key="2">
    <source>
        <dbReference type="Proteomes" id="UP001196413"/>
    </source>
</evidence>
<dbReference type="Proteomes" id="UP001196413">
    <property type="component" value="Unassembled WGS sequence"/>
</dbReference>
<dbReference type="AlphaFoldDB" id="A0AAD5R5D8"/>
<organism evidence="1 2">
    <name type="scientific">Parelaphostrongylus tenuis</name>
    <name type="common">Meningeal worm</name>
    <dbReference type="NCBI Taxonomy" id="148309"/>
    <lineage>
        <taxon>Eukaryota</taxon>
        <taxon>Metazoa</taxon>
        <taxon>Ecdysozoa</taxon>
        <taxon>Nematoda</taxon>
        <taxon>Chromadorea</taxon>
        <taxon>Rhabditida</taxon>
        <taxon>Rhabditina</taxon>
        <taxon>Rhabditomorpha</taxon>
        <taxon>Strongyloidea</taxon>
        <taxon>Metastrongylidae</taxon>
        <taxon>Parelaphostrongylus</taxon>
    </lineage>
</organism>
<sequence>MNDGNGIDFLLWLLGNAIHTALNFAAEEDKFHNTLVRYANECCDALRQRSPSMDIFSVKNLTDSGSMYHFSLIGAMSTHPSGVMALDKSGILQILSTDYKNIKKT</sequence>
<reference evidence="1" key="1">
    <citation type="submission" date="2021-06" db="EMBL/GenBank/DDBJ databases">
        <title>Parelaphostrongylus tenuis whole genome reference sequence.</title>
        <authorList>
            <person name="Garwood T.J."/>
            <person name="Larsen P.A."/>
            <person name="Fountain-Jones N.M."/>
            <person name="Garbe J.R."/>
            <person name="Macchietto M.G."/>
            <person name="Kania S.A."/>
            <person name="Gerhold R.W."/>
            <person name="Richards J.E."/>
            <person name="Wolf T.M."/>
        </authorList>
    </citation>
    <scope>NUCLEOTIDE SEQUENCE</scope>
    <source>
        <strain evidence="1">MNPRO001-30</strain>
        <tissue evidence="1">Meninges</tissue>
    </source>
</reference>
<accession>A0AAD5R5D8</accession>
<gene>
    <name evidence="1" type="ORF">KIN20_031612</name>
</gene>
<evidence type="ECO:0000313" key="1">
    <source>
        <dbReference type="EMBL" id="KAJ1369987.1"/>
    </source>
</evidence>
<comment type="caution">
    <text evidence="1">The sequence shown here is derived from an EMBL/GenBank/DDBJ whole genome shotgun (WGS) entry which is preliminary data.</text>
</comment>
<protein>
    <submittedName>
        <fullName evidence="1">Uncharacterized protein</fullName>
    </submittedName>
</protein>
<keyword evidence="2" id="KW-1185">Reference proteome</keyword>